<organism evidence="2 3">
    <name type="scientific">Acanthoscelides obtectus</name>
    <name type="common">Bean weevil</name>
    <name type="synonym">Bruchus obtectus</name>
    <dbReference type="NCBI Taxonomy" id="200917"/>
    <lineage>
        <taxon>Eukaryota</taxon>
        <taxon>Metazoa</taxon>
        <taxon>Ecdysozoa</taxon>
        <taxon>Arthropoda</taxon>
        <taxon>Hexapoda</taxon>
        <taxon>Insecta</taxon>
        <taxon>Pterygota</taxon>
        <taxon>Neoptera</taxon>
        <taxon>Endopterygota</taxon>
        <taxon>Coleoptera</taxon>
        <taxon>Polyphaga</taxon>
        <taxon>Cucujiformia</taxon>
        <taxon>Chrysomeloidea</taxon>
        <taxon>Chrysomelidae</taxon>
        <taxon>Bruchinae</taxon>
        <taxon>Bruchini</taxon>
        <taxon>Acanthoscelides</taxon>
    </lineage>
</organism>
<evidence type="ECO:0000256" key="1">
    <source>
        <dbReference type="SAM" id="Phobius"/>
    </source>
</evidence>
<protein>
    <submittedName>
        <fullName evidence="2">Uncharacterized protein</fullName>
    </submittedName>
</protein>
<keyword evidence="1" id="KW-0812">Transmembrane</keyword>
<dbReference type="Proteomes" id="UP001152888">
    <property type="component" value="Unassembled WGS sequence"/>
</dbReference>
<proteinExistence type="predicted"/>
<name>A0A9P0LYN2_ACAOB</name>
<keyword evidence="3" id="KW-1185">Reference proteome</keyword>
<gene>
    <name evidence="2" type="ORF">ACAOBT_LOCUS26776</name>
</gene>
<accession>A0A9P0LYN2</accession>
<dbReference type="EMBL" id="CAKOFQ010007494">
    <property type="protein sequence ID" value="CAH2002405.1"/>
    <property type="molecule type" value="Genomic_DNA"/>
</dbReference>
<keyword evidence="1" id="KW-0472">Membrane</keyword>
<sequence>MYFLFYSLNPNRVHIWRTHVAEAFRPNAVGKCVRPNKRMCLPSREFGHWAVHQKKIEERIRLAVFSVYAFQFLSVSSWSFCFEFLFSDNGVD</sequence>
<feature type="transmembrane region" description="Helical" evidence="1">
    <location>
        <begin position="62"/>
        <end position="86"/>
    </location>
</feature>
<comment type="caution">
    <text evidence="2">The sequence shown here is derived from an EMBL/GenBank/DDBJ whole genome shotgun (WGS) entry which is preliminary data.</text>
</comment>
<reference evidence="2" key="1">
    <citation type="submission" date="2022-03" db="EMBL/GenBank/DDBJ databases">
        <authorList>
            <person name="Sayadi A."/>
        </authorList>
    </citation>
    <scope>NUCLEOTIDE SEQUENCE</scope>
</reference>
<dbReference type="AlphaFoldDB" id="A0A9P0LYN2"/>
<keyword evidence="1" id="KW-1133">Transmembrane helix</keyword>
<evidence type="ECO:0000313" key="2">
    <source>
        <dbReference type="EMBL" id="CAH2002405.1"/>
    </source>
</evidence>
<evidence type="ECO:0000313" key="3">
    <source>
        <dbReference type="Proteomes" id="UP001152888"/>
    </source>
</evidence>